<evidence type="ECO:0000313" key="2">
    <source>
        <dbReference type="EMBL" id="SKC56323.1"/>
    </source>
</evidence>
<dbReference type="STRING" id="428993.SAMN06296058_1190"/>
<dbReference type="PANTHER" id="PTHR12126:SF11">
    <property type="entry name" value="NADH DEHYDROGENASE [UBIQUINONE] 1 ALPHA SUBCOMPLEX SUBUNIT 9, MITOCHONDRIAL"/>
    <property type="match status" value="1"/>
</dbReference>
<protein>
    <submittedName>
        <fullName evidence="2">Nucleoside-diphosphate-sugar epimerase</fullName>
    </submittedName>
</protein>
<organism evidence="2 3">
    <name type="scientific">Pseudoxanthomonas indica</name>
    <dbReference type="NCBI Taxonomy" id="428993"/>
    <lineage>
        <taxon>Bacteria</taxon>
        <taxon>Pseudomonadati</taxon>
        <taxon>Pseudomonadota</taxon>
        <taxon>Gammaproteobacteria</taxon>
        <taxon>Lysobacterales</taxon>
        <taxon>Lysobacteraceae</taxon>
        <taxon>Pseudoxanthomonas</taxon>
    </lineage>
</organism>
<dbReference type="AlphaFoldDB" id="A0A1T5JY63"/>
<dbReference type="RefSeq" id="WP_079723516.1">
    <property type="nucleotide sequence ID" value="NZ_BMCL01000002.1"/>
</dbReference>
<keyword evidence="3" id="KW-1185">Reference proteome</keyword>
<evidence type="ECO:0000259" key="1">
    <source>
        <dbReference type="Pfam" id="PF01370"/>
    </source>
</evidence>
<accession>A0A1T5JY63</accession>
<dbReference type="Gene3D" id="3.40.50.720">
    <property type="entry name" value="NAD(P)-binding Rossmann-like Domain"/>
    <property type="match status" value="2"/>
</dbReference>
<dbReference type="Proteomes" id="UP000190341">
    <property type="component" value="Unassembled WGS sequence"/>
</dbReference>
<dbReference type="PANTHER" id="PTHR12126">
    <property type="entry name" value="NADH-UBIQUINONE OXIDOREDUCTASE 39 KDA SUBUNIT-RELATED"/>
    <property type="match status" value="1"/>
</dbReference>
<feature type="domain" description="NAD-dependent epimerase/dehydratase" evidence="1">
    <location>
        <begin position="120"/>
        <end position="197"/>
    </location>
</feature>
<dbReference type="SUPFAM" id="SSF51735">
    <property type="entry name" value="NAD(P)-binding Rossmann-fold domains"/>
    <property type="match status" value="1"/>
</dbReference>
<dbReference type="InterPro" id="IPR036291">
    <property type="entry name" value="NAD(P)-bd_dom_sf"/>
</dbReference>
<dbReference type="InterPro" id="IPR001509">
    <property type="entry name" value="Epimerase_deHydtase"/>
</dbReference>
<dbReference type="OrthoDB" id="5565437at2"/>
<reference evidence="2 3" key="1">
    <citation type="submission" date="2017-02" db="EMBL/GenBank/DDBJ databases">
        <authorList>
            <person name="Peterson S.W."/>
        </authorList>
    </citation>
    <scope>NUCLEOTIDE SEQUENCE [LARGE SCALE GENOMIC DNA]</scope>
    <source>
        <strain evidence="2 3">P15</strain>
    </source>
</reference>
<dbReference type="EMBL" id="FUZV01000001">
    <property type="protein sequence ID" value="SKC56323.1"/>
    <property type="molecule type" value="Genomic_DNA"/>
</dbReference>
<name>A0A1T5JY63_9GAMM</name>
<sequence>MSLQHARSALVFGGSGPIGAALLTRLMVQDWTLLAISRRPPAPSPGPAAMRWLPGEFAAMPELPEQVDVIFSTGPLDHFARWYANARIRSARVVAFGSTSVLVKSTSSDPEERDLAQRLHVAEQTLFEAARERGAAATVLRPTLVYGTGQDRNLSRIAAMARRSGFFLLPSDAQGLRQPVHVQDLAQAAEAVVDVAASAGKAYALPGGETLRYDEMVQRLLRAMQPSPRLIRLPAPLFRGVVSVARRLRKIDGLSDTVLARLREDLAFDASAAREDFAYAPRAFTPGDVPLP</sequence>
<evidence type="ECO:0000313" key="3">
    <source>
        <dbReference type="Proteomes" id="UP000190341"/>
    </source>
</evidence>
<dbReference type="InterPro" id="IPR051207">
    <property type="entry name" value="ComplexI_NDUFA9_subunit"/>
</dbReference>
<dbReference type="GO" id="GO:0044877">
    <property type="term" value="F:protein-containing complex binding"/>
    <property type="evidence" value="ECO:0007669"/>
    <property type="project" value="TreeGrafter"/>
</dbReference>
<dbReference type="Pfam" id="PF01370">
    <property type="entry name" value="Epimerase"/>
    <property type="match status" value="1"/>
</dbReference>
<proteinExistence type="predicted"/>
<gene>
    <name evidence="2" type="ORF">SAMN06296058_1190</name>
</gene>